<evidence type="ECO:0000313" key="2">
    <source>
        <dbReference type="EMBL" id="UWQ40763.1"/>
    </source>
</evidence>
<dbReference type="InterPro" id="IPR032347">
    <property type="entry name" value="DUF4864"/>
</dbReference>
<protein>
    <submittedName>
        <fullName evidence="2">DUF4864 domain-containing protein</fullName>
    </submittedName>
</protein>
<evidence type="ECO:0000256" key="1">
    <source>
        <dbReference type="SAM" id="SignalP"/>
    </source>
</evidence>
<evidence type="ECO:0000313" key="3">
    <source>
        <dbReference type="Proteomes" id="UP001058514"/>
    </source>
</evidence>
<dbReference type="Proteomes" id="UP001058514">
    <property type="component" value="Chromosome"/>
</dbReference>
<gene>
    <name evidence="2" type="ORF">K3718_14635</name>
</gene>
<keyword evidence="1" id="KW-0732">Signal</keyword>
<reference evidence="2" key="1">
    <citation type="submission" date="2021-08" db="EMBL/GenBank/DDBJ databases">
        <authorList>
            <person name="Nwanade C."/>
            <person name="Wang M."/>
            <person name="Masoudi A."/>
            <person name="Yu Z."/>
            <person name="Liu J."/>
        </authorList>
    </citation>
    <scope>NUCLEOTIDE SEQUENCE</scope>
    <source>
        <strain evidence="2">S166</strain>
    </source>
</reference>
<keyword evidence="3" id="KW-1185">Reference proteome</keyword>
<sequence>MRSVLFAGVSVFLLTFPVLAQREPVAAVTGSQFETLLINDAETAFTYACPNIRRIFGPPERVARMVRRGAPMVCRPAGARYPAQRAAAGCLWRRPMVPGRNGAVHPLYYQMVNLKISR</sequence>
<organism evidence="2 3">
    <name type="scientific">Leisingera aquaemixtae</name>
    <dbReference type="NCBI Taxonomy" id="1396826"/>
    <lineage>
        <taxon>Bacteria</taxon>
        <taxon>Pseudomonadati</taxon>
        <taxon>Pseudomonadota</taxon>
        <taxon>Alphaproteobacteria</taxon>
        <taxon>Rhodobacterales</taxon>
        <taxon>Roseobacteraceae</taxon>
        <taxon>Leisingera</taxon>
    </lineage>
</organism>
<feature type="signal peptide" evidence="1">
    <location>
        <begin position="1"/>
        <end position="20"/>
    </location>
</feature>
<name>A0ABY5WH30_9RHOB</name>
<dbReference type="Pfam" id="PF16156">
    <property type="entry name" value="DUF4864"/>
    <property type="match status" value="1"/>
</dbReference>
<feature type="chain" id="PRO_5047272947" evidence="1">
    <location>
        <begin position="21"/>
        <end position="118"/>
    </location>
</feature>
<dbReference type="RefSeq" id="WP_259964051.1">
    <property type="nucleotide sequence ID" value="NZ_CP081051.1"/>
</dbReference>
<dbReference type="EMBL" id="CP081051">
    <property type="protein sequence ID" value="UWQ40763.1"/>
    <property type="molecule type" value="Genomic_DNA"/>
</dbReference>
<accession>A0ABY5WH30</accession>
<proteinExistence type="predicted"/>